<dbReference type="AlphaFoldDB" id="A0A0C9T4D5"/>
<feature type="region of interest" description="Disordered" evidence="1">
    <location>
        <begin position="76"/>
        <end position="102"/>
    </location>
</feature>
<name>A0A0C9T4D5_PLICR</name>
<feature type="region of interest" description="Disordered" evidence="1">
    <location>
        <begin position="20"/>
        <end position="62"/>
    </location>
</feature>
<evidence type="ECO:0000313" key="3">
    <source>
        <dbReference type="Proteomes" id="UP000053263"/>
    </source>
</evidence>
<organism evidence="2 3">
    <name type="scientific">Plicaturopsis crispa FD-325 SS-3</name>
    <dbReference type="NCBI Taxonomy" id="944288"/>
    <lineage>
        <taxon>Eukaryota</taxon>
        <taxon>Fungi</taxon>
        <taxon>Dikarya</taxon>
        <taxon>Basidiomycota</taxon>
        <taxon>Agaricomycotina</taxon>
        <taxon>Agaricomycetes</taxon>
        <taxon>Agaricomycetidae</taxon>
        <taxon>Amylocorticiales</taxon>
        <taxon>Amylocorticiaceae</taxon>
        <taxon>Plicatura</taxon>
        <taxon>Plicaturopsis crispa</taxon>
    </lineage>
</organism>
<accession>A0A0C9T4D5</accession>
<feature type="region of interest" description="Disordered" evidence="1">
    <location>
        <begin position="117"/>
        <end position="156"/>
    </location>
</feature>
<dbReference type="Proteomes" id="UP000053263">
    <property type="component" value="Unassembled WGS sequence"/>
</dbReference>
<proteinExistence type="predicted"/>
<evidence type="ECO:0000313" key="2">
    <source>
        <dbReference type="EMBL" id="KII82973.1"/>
    </source>
</evidence>
<protein>
    <submittedName>
        <fullName evidence="2">Uncharacterized protein</fullName>
    </submittedName>
</protein>
<keyword evidence="3" id="KW-1185">Reference proteome</keyword>
<reference evidence="2 3" key="1">
    <citation type="submission" date="2014-06" db="EMBL/GenBank/DDBJ databases">
        <title>Evolutionary Origins and Diversification of the Mycorrhizal Mutualists.</title>
        <authorList>
            <consortium name="DOE Joint Genome Institute"/>
            <consortium name="Mycorrhizal Genomics Consortium"/>
            <person name="Kohler A."/>
            <person name="Kuo A."/>
            <person name="Nagy L.G."/>
            <person name="Floudas D."/>
            <person name="Copeland A."/>
            <person name="Barry K.W."/>
            <person name="Cichocki N."/>
            <person name="Veneault-Fourrey C."/>
            <person name="LaButti K."/>
            <person name="Lindquist E.A."/>
            <person name="Lipzen A."/>
            <person name="Lundell T."/>
            <person name="Morin E."/>
            <person name="Murat C."/>
            <person name="Riley R."/>
            <person name="Ohm R."/>
            <person name="Sun H."/>
            <person name="Tunlid A."/>
            <person name="Henrissat B."/>
            <person name="Grigoriev I.V."/>
            <person name="Hibbett D.S."/>
            <person name="Martin F."/>
        </authorList>
    </citation>
    <scope>NUCLEOTIDE SEQUENCE [LARGE SCALE GENOMIC DNA]</scope>
    <source>
        <strain evidence="2 3">FD-325 SS-3</strain>
    </source>
</reference>
<evidence type="ECO:0000256" key="1">
    <source>
        <dbReference type="SAM" id="MobiDB-lite"/>
    </source>
</evidence>
<sequence length="156" mass="16571">MSLANTGSFTHLPLHASYPPCSHPTSNAGAHARPSPTRTLVPGTHASPPTRAPAPMRHRRVPTPIPFHVSQLVHAHPGSPCNTIARQPTSHTAPPMPAPGGAPVYASAHWTLHASAQDGPSRTYHVGAHPTPASSLCRHNTAYPPDTHRAPRQRRS</sequence>
<gene>
    <name evidence="2" type="ORF">PLICRDRAFT_180849</name>
</gene>
<dbReference type="EMBL" id="KN832591">
    <property type="protein sequence ID" value="KII82973.1"/>
    <property type="molecule type" value="Genomic_DNA"/>
</dbReference>
<feature type="compositionally biased region" description="Polar residues" evidence="1">
    <location>
        <begin position="80"/>
        <end position="92"/>
    </location>
</feature>
<dbReference type="HOGENOM" id="CLU_1687420_0_0_1"/>